<feature type="region of interest" description="Disordered" evidence="15">
    <location>
        <begin position="222"/>
        <end position="251"/>
    </location>
</feature>
<feature type="compositionally biased region" description="Polar residues" evidence="15">
    <location>
        <begin position="57"/>
        <end position="67"/>
    </location>
</feature>
<evidence type="ECO:0000256" key="13">
    <source>
        <dbReference type="ARBA" id="ARBA00042373"/>
    </source>
</evidence>
<keyword evidence="5" id="KW-1003">Cell membrane</keyword>
<comment type="subcellular location">
    <subcellularLocation>
        <location evidence="2">Cell membrane</location>
        <topology evidence="2">Single-pass type II membrane protein</topology>
    </subcellularLocation>
</comment>
<dbReference type="EMBL" id="AP028212">
    <property type="protein sequence ID" value="BEI87449.1"/>
    <property type="molecule type" value="Genomic_DNA"/>
</dbReference>
<dbReference type="PANTHER" id="PTHR16631">
    <property type="entry name" value="GLUCAN 1,3-BETA-GLUCOSIDASE"/>
    <property type="match status" value="1"/>
</dbReference>
<feature type="compositionally biased region" description="Low complexity" evidence="15">
    <location>
        <begin position="222"/>
        <end position="237"/>
    </location>
</feature>
<dbReference type="Gene3D" id="3.20.20.80">
    <property type="entry name" value="Glycosidases"/>
    <property type="match status" value="2"/>
</dbReference>
<name>A0AA48I0T8_9TREE</name>
<dbReference type="GO" id="GO:0005576">
    <property type="term" value="C:extracellular region"/>
    <property type="evidence" value="ECO:0007669"/>
    <property type="project" value="TreeGrafter"/>
</dbReference>
<dbReference type="KEGG" id="ccac:CcaHIS019_0101670"/>
<sequence>MSWNQSQPTQRYAPVPGFEDMRPPSMVGTSSVNTPSVDSRSGNDLDEVPPAHRASLYSDSFTEGSPQSTPPPAQDSMNPGSFGRPYHNQYNRMPDPGMAAGAGAAGYSASRGAQQPYVPDQSYGNGGGGGYGGYLPNNATGSGYSNGGGHTPQSTDGMTADQLWEMERVGGAGGASGAAKEQNYAYDEKPKSRKKWWWIIGALIVIAAIVAVVVAVVLTQTGKKSGSSGSGSKSGSSDGTTIKDPNDPSNFDKDPRLHQVFWGMAYQPDGAIPPACGATLDAVIRDMQIVSQMTTRLRLYGSNCNMTALVLEAIKQTKVDMVIYPAIYIDSNTQAYTEQTNAVLDAFQTYGVDNVEGLAVGNEWLLNQANEAPSGAKYLSDVKQLLSYVTEVKTKVQALGLSKTLPIGTGDAGSLFSVALAQGLDFYMANVHPWFGKVPIDQAATWTWDYFMNNDVIYSQQAANQPAMYIAETGWPTKFTTPKGDDTGQTSGNPPSDATVAQLQQFLDTFVCQANANQTHYFYFEPFDQEWKEPLYGGVEPYWGIFDKDRNMKNVTIPSCQ</sequence>
<keyword evidence="16" id="KW-0812">Transmembrane</keyword>
<evidence type="ECO:0000256" key="2">
    <source>
        <dbReference type="ARBA" id="ARBA00004401"/>
    </source>
</evidence>
<feature type="transmembrane region" description="Helical" evidence="16">
    <location>
        <begin position="196"/>
        <end position="218"/>
    </location>
</feature>
<evidence type="ECO:0000256" key="14">
    <source>
        <dbReference type="ARBA" id="ARBA00043078"/>
    </source>
</evidence>
<comment type="similarity">
    <text evidence="3">Belongs to the glycosyl hydrolase 17 family.</text>
</comment>
<dbReference type="SUPFAM" id="SSF51445">
    <property type="entry name" value="(Trans)glycosidases"/>
    <property type="match status" value="1"/>
</dbReference>
<proteinExistence type="inferred from homology"/>
<protein>
    <recommendedName>
        <fullName evidence="4">glucan endo-1,3-beta-D-glucosidase</fullName>
        <ecNumber evidence="4">3.2.1.39</ecNumber>
    </recommendedName>
    <alternativeName>
        <fullName evidence="14">Endo-1,3-beta-glucanase btgC</fullName>
    </alternativeName>
    <alternativeName>
        <fullName evidence="13">Laminarinase btgC</fullName>
    </alternativeName>
</protein>
<keyword evidence="8" id="KW-0325">Glycoprotein</keyword>
<keyword evidence="6" id="KW-0378">Hydrolase</keyword>
<evidence type="ECO:0000256" key="8">
    <source>
        <dbReference type="ARBA" id="ARBA00023180"/>
    </source>
</evidence>
<evidence type="ECO:0000256" key="10">
    <source>
        <dbReference type="ARBA" id="ARBA00023316"/>
    </source>
</evidence>
<feature type="compositionally biased region" description="Polar residues" evidence="15">
    <location>
        <begin position="1"/>
        <end position="10"/>
    </location>
</feature>
<keyword evidence="9" id="KW-0119">Carbohydrate metabolism</keyword>
<dbReference type="GeneID" id="85491320"/>
<keyword evidence="16" id="KW-1133">Transmembrane helix</keyword>
<dbReference type="GO" id="GO:0071555">
    <property type="term" value="P:cell wall organization"/>
    <property type="evidence" value="ECO:0007669"/>
    <property type="project" value="UniProtKB-KW"/>
</dbReference>
<keyword evidence="11" id="KW-0624">Polysaccharide degradation</keyword>
<keyword evidence="10" id="KW-0961">Cell wall biogenesis/degradation</keyword>
<evidence type="ECO:0000313" key="17">
    <source>
        <dbReference type="EMBL" id="BEI87449.1"/>
    </source>
</evidence>
<evidence type="ECO:0000256" key="15">
    <source>
        <dbReference type="SAM" id="MobiDB-lite"/>
    </source>
</evidence>
<evidence type="ECO:0000256" key="1">
    <source>
        <dbReference type="ARBA" id="ARBA00000382"/>
    </source>
</evidence>
<dbReference type="RefSeq" id="XP_060452715.1">
    <property type="nucleotide sequence ID" value="XM_060597311.1"/>
</dbReference>
<evidence type="ECO:0000256" key="4">
    <source>
        <dbReference type="ARBA" id="ARBA00012780"/>
    </source>
</evidence>
<dbReference type="GO" id="GO:0000272">
    <property type="term" value="P:polysaccharide catabolic process"/>
    <property type="evidence" value="ECO:0007669"/>
    <property type="project" value="UniProtKB-KW"/>
</dbReference>
<accession>A0AA48I0T8</accession>
<dbReference type="GO" id="GO:0042973">
    <property type="term" value="F:glucan endo-1,3-beta-D-glucosidase activity"/>
    <property type="evidence" value="ECO:0007669"/>
    <property type="project" value="UniProtKB-EC"/>
</dbReference>
<evidence type="ECO:0000256" key="11">
    <source>
        <dbReference type="ARBA" id="ARBA00023326"/>
    </source>
</evidence>
<dbReference type="GO" id="GO:0009277">
    <property type="term" value="C:fungal-type cell wall"/>
    <property type="evidence" value="ECO:0007669"/>
    <property type="project" value="TreeGrafter"/>
</dbReference>
<evidence type="ECO:0000256" key="9">
    <source>
        <dbReference type="ARBA" id="ARBA00023277"/>
    </source>
</evidence>
<keyword evidence="7 16" id="KW-0472">Membrane</keyword>
<evidence type="ECO:0000313" key="18">
    <source>
        <dbReference type="Proteomes" id="UP001233271"/>
    </source>
</evidence>
<comment type="catalytic activity">
    <reaction evidence="1">
        <text>Hydrolysis of (1-&gt;3)-beta-D-glucosidic linkages in (1-&gt;3)-beta-D-glucans.</text>
        <dbReference type="EC" id="3.2.1.39"/>
    </reaction>
</comment>
<evidence type="ECO:0000256" key="6">
    <source>
        <dbReference type="ARBA" id="ARBA00022801"/>
    </source>
</evidence>
<keyword evidence="18" id="KW-1185">Reference proteome</keyword>
<evidence type="ECO:0000256" key="5">
    <source>
        <dbReference type="ARBA" id="ARBA00022475"/>
    </source>
</evidence>
<comment type="function">
    <text evidence="12">Glucanases play a role in cell expansion during growth, in cell-cell fusion during mating, and in spore release during sporulation. This enzyme may be involved in beta-glucan degradation. Active on laminarin and lichenan.</text>
</comment>
<feature type="region of interest" description="Disordered" evidence="15">
    <location>
        <begin position="1"/>
        <end position="104"/>
    </location>
</feature>
<gene>
    <name evidence="17" type="primary">btgC</name>
    <name evidence="17" type="ORF">CcaverHIS019_0101670</name>
</gene>
<evidence type="ECO:0000256" key="7">
    <source>
        <dbReference type="ARBA" id="ARBA00023136"/>
    </source>
</evidence>
<dbReference type="GO" id="GO:0009986">
    <property type="term" value="C:cell surface"/>
    <property type="evidence" value="ECO:0007669"/>
    <property type="project" value="TreeGrafter"/>
</dbReference>
<evidence type="ECO:0000256" key="16">
    <source>
        <dbReference type="SAM" id="Phobius"/>
    </source>
</evidence>
<dbReference type="AlphaFoldDB" id="A0AA48I0T8"/>
<dbReference type="InterPro" id="IPR017853">
    <property type="entry name" value="GH"/>
</dbReference>
<dbReference type="PANTHER" id="PTHR16631:SF17">
    <property type="entry name" value="GLUCAN ENDO-1,3-BETA-GLUCOSIDASE BTGC"/>
    <property type="match status" value="1"/>
</dbReference>
<reference evidence="17" key="1">
    <citation type="journal article" date="2023" name="BMC Genomics">
        <title>Chromosome-level genome assemblies of Cutaneotrichosporon spp. (Trichosporonales, Basidiomycota) reveal imbalanced evolution between nucleotide sequences and chromosome synteny.</title>
        <authorList>
            <person name="Kobayashi Y."/>
            <person name="Kayamori A."/>
            <person name="Aoki K."/>
            <person name="Shiwa Y."/>
            <person name="Matsutani M."/>
            <person name="Fujita N."/>
            <person name="Sugita T."/>
            <person name="Iwasaki W."/>
            <person name="Tanaka N."/>
            <person name="Takashima M."/>
        </authorList>
    </citation>
    <scope>NUCLEOTIDE SEQUENCE</scope>
    <source>
        <strain evidence="17">HIS019</strain>
    </source>
</reference>
<feature type="compositionally biased region" description="Polar residues" evidence="15">
    <location>
        <begin position="27"/>
        <end position="42"/>
    </location>
</feature>
<organism evidence="17 18">
    <name type="scientific">Cutaneotrichosporon cavernicola</name>
    <dbReference type="NCBI Taxonomy" id="279322"/>
    <lineage>
        <taxon>Eukaryota</taxon>
        <taxon>Fungi</taxon>
        <taxon>Dikarya</taxon>
        <taxon>Basidiomycota</taxon>
        <taxon>Agaricomycotina</taxon>
        <taxon>Tremellomycetes</taxon>
        <taxon>Trichosporonales</taxon>
        <taxon>Trichosporonaceae</taxon>
        <taxon>Cutaneotrichosporon</taxon>
    </lineage>
</organism>
<evidence type="ECO:0000256" key="3">
    <source>
        <dbReference type="ARBA" id="ARBA00008773"/>
    </source>
</evidence>
<dbReference type="GO" id="GO:0005886">
    <property type="term" value="C:plasma membrane"/>
    <property type="evidence" value="ECO:0007669"/>
    <property type="project" value="UniProtKB-SubCell"/>
</dbReference>
<dbReference type="EC" id="3.2.1.39" evidence="4"/>
<dbReference type="Proteomes" id="UP001233271">
    <property type="component" value="Chromosome 1"/>
</dbReference>
<dbReference type="InterPro" id="IPR050732">
    <property type="entry name" value="Beta-glucan_modifiers"/>
</dbReference>
<evidence type="ECO:0000256" key="12">
    <source>
        <dbReference type="ARBA" id="ARBA00037649"/>
    </source>
</evidence>